<evidence type="ECO:0000313" key="3">
    <source>
        <dbReference type="Proteomes" id="UP000275846"/>
    </source>
</evidence>
<evidence type="ECO:0000256" key="1">
    <source>
        <dbReference type="SAM" id="MobiDB-lite"/>
    </source>
</evidence>
<name>A0A183SWL2_SCHSO</name>
<sequence length="96" mass="9655">MPPPSTTTAAGDAGRLDDPKGCGNPGTPSSGHENDLDLPPSLPETIRAVQQIPSGKALGSDAIPTGSIQARQSPVDGRTHNTLPGDVAPRTSSSGF</sequence>
<evidence type="ECO:0000313" key="2">
    <source>
        <dbReference type="EMBL" id="VDL94995.1"/>
    </source>
</evidence>
<feature type="region of interest" description="Disordered" evidence="1">
    <location>
        <begin position="1"/>
        <end position="96"/>
    </location>
</feature>
<organism evidence="4">
    <name type="scientific">Schistocephalus solidus</name>
    <name type="common">Tapeworm</name>
    <dbReference type="NCBI Taxonomy" id="70667"/>
    <lineage>
        <taxon>Eukaryota</taxon>
        <taxon>Metazoa</taxon>
        <taxon>Spiralia</taxon>
        <taxon>Lophotrochozoa</taxon>
        <taxon>Platyhelminthes</taxon>
        <taxon>Cestoda</taxon>
        <taxon>Eucestoda</taxon>
        <taxon>Diphyllobothriidea</taxon>
        <taxon>Diphyllobothriidae</taxon>
        <taxon>Schistocephalus</taxon>
    </lineage>
</organism>
<reference evidence="4" key="1">
    <citation type="submission" date="2016-06" db="UniProtKB">
        <authorList>
            <consortium name="WormBaseParasite"/>
        </authorList>
    </citation>
    <scope>IDENTIFICATION</scope>
</reference>
<gene>
    <name evidence="2" type="ORF">SSLN_LOCUS8610</name>
</gene>
<dbReference type="AlphaFoldDB" id="A0A183SWL2"/>
<protein>
    <submittedName>
        <fullName evidence="2 4">Uncharacterized protein</fullName>
    </submittedName>
</protein>
<keyword evidence="3" id="KW-1185">Reference proteome</keyword>
<evidence type="ECO:0000313" key="4">
    <source>
        <dbReference type="WBParaSite" id="SSLN_0000894501-mRNA-1"/>
    </source>
</evidence>
<dbReference type="WBParaSite" id="SSLN_0000894501-mRNA-1">
    <property type="protein sequence ID" value="SSLN_0000894501-mRNA-1"/>
    <property type="gene ID" value="SSLN_0000894501"/>
</dbReference>
<dbReference type="EMBL" id="UYSU01034749">
    <property type="protein sequence ID" value="VDL94995.1"/>
    <property type="molecule type" value="Genomic_DNA"/>
</dbReference>
<proteinExistence type="predicted"/>
<reference evidence="2 3" key="2">
    <citation type="submission" date="2018-11" db="EMBL/GenBank/DDBJ databases">
        <authorList>
            <consortium name="Pathogen Informatics"/>
        </authorList>
    </citation>
    <scope>NUCLEOTIDE SEQUENCE [LARGE SCALE GENOMIC DNA]</scope>
    <source>
        <strain evidence="2 3">NST_G2</strain>
    </source>
</reference>
<accession>A0A183SWL2</accession>
<dbReference type="Proteomes" id="UP000275846">
    <property type="component" value="Unassembled WGS sequence"/>
</dbReference>
<dbReference type="OrthoDB" id="418748at2759"/>